<keyword evidence="1" id="KW-0175">Coiled coil</keyword>
<dbReference type="InterPro" id="IPR003169">
    <property type="entry name" value="GYF"/>
</dbReference>
<dbReference type="Gene3D" id="3.30.1490.40">
    <property type="match status" value="1"/>
</dbReference>
<accession>A0A1Y2G8D8</accession>
<feature type="region of interest" description="Disordered" evidence="2">
    <location>
        <begin position="1"/>
        <end position="82"/>
    </location>
</feature>
<feature type="coiled-coil region" evidence="1">
    <location>
        <begin position="205"/>
        <end position="232"/>
    </location>
</feature>
<evidence type="ECO:0000313" key="5">
    <source>
        <dbReference type="Proteomes" id="UP000193648"/>
    </source>
</evidence>
<dbReference type="AlphaFoldDB" id="A0A1Y2G8D8"/>
<feature type="compositionally biased region" description="Basic residues" evidence="2">
    <location>
        <begin position="271"/>
        <end position="281"/>
    </location>
</feature>
<organism evidence="4 5">
    <name type="scientific">Lobosporangium transversale</name>
    <dbReference type="NCBI Taxonomy" id="64571"/>
    <lineage>
        <taxon>Eukaryota</taxon>
        <taxon>Fungi</taxon>
        <taxon>Fungi incertae sedis</taxon>
        <taxon>Mucoromycota</taxon>
        <taxon>Mortierellomycotina</taxon>
        <taxon>Mortierellomycetes</taxon>
        <taxon>Mortierellales</taxon>
        <taxon>Mortierellaceae</taxon>
        <taxon>Lobosporangium</taxon>
    </lineage>
</organism>
<dbReference type="SUPFAM" id="SSF55277">
    <property type="entry name" value="GYF domain"/>
    <property type="match status" value="1"/>
</dbReference>
<dbReference type="InterPro" id="IPR039905">
    <property type="entry name" value="CD2BP2/Lin1"/>
</dbReference>
<evidence type="ECO:0000256" key="2">
    <source>
        <dbReference type="SAM" id="MobiDB-lite"/>
    </source>
</evidence>
<evidence type="ECO:0000313" key="4">
    <source>
        <dbReference type="EMBL" id="ORZ04052.1"/>
    </source>
</evidence>
<dbReference type="SMART" id="SM00444">
    <property type="entry name" value="GYF"/>
    <property type="match status" value="1"/>
</dbReference>
<keyword evidence="5" id="KW-1185">Reference proteome</keyword>
<gene>
    <name evidence="4" type="ORF">BCR41DRAFT_342283</name>
</gene>
<sequence length="435" mass="48820">MSASNNKRSTSEDWQKGNEGPSRSSKRVRFGGGRGREGSIDSLEEIDDSDLLETRKTRRGGVTVVEYGSGGESSDDEAMDLKKKKTPVDEIFTAEGGEAITVEEEEEDMFADPDEIERRKIEKKRKAALSGKGKSKAFDRSEIEGEDLDLNVLDENEFDSEGNPKIEALNMKAELEEGEIDENGNFVRKLDPERFHDVWLEGVSRNEIEAARVAHERKLKQAQTEEKEEAAKAMSKEDIYLELVNILRPSETVIEALQRLGGGKKAGSKGAKNHPKKKGWQKNKAMDEDVPETSVVSPDVEGDKRKKLIEKLTDLSDRMMAMGHFDIYEETYEQIVRLLRKVDIIADDWEVGTPVLKPGEQAQAMLEDDPLFASTVSWEYKWANPSEDQDADEIFGPFSGAEMKSWNDQGFFSQGILARRVGDSTFEPGPSIIFE</sequence>
<dbReference type="EMBL" id="MCFF01000060">
    <property type="protein sequence ID" value="ORZ04052.1"/>
    <property type="molecule type" value="Genomic_DNA"/>
</dbReference>
<feature type="compositionally biased region" description="Acidic residues" evidence="2">
    <location>
        <begin position="42"/>
        <end position="51"/>
    </location>
</feature>
<dbReference type="PANTHER" id="PTHR13138">
    <property type="entry name" value="PROTEIN LIN1"/>
    <property type="match status" value="1"/>
</dbReference>
<feature type="region of interest" description="Disordered" evidence="2">
    <location>
        <begin position="262"/>
        <end position="301"/>
    </location>
</feature>
<dbReference type="PANTHER" id="PTHR13138:SF3">
    <property type="entry name" value="CD2 ANTIGEN CYTOPLASMIC TAIL-BINDING PROTEIN 2"/>
    <property type="match status" value="1"/>
</dbReference>
<dbReference type="PROSITE" id="PS50829">
    <property type="entry name" value="GYF"/>
    <property type="match status" value="1"/>
</dbReference>
<evidence type="ECO:0000259" key="3">
    <source>
        <dbReference type="PROSITE" id="PS50829"/>
    </source>
</evidence>
<dbReference type="InParanoid" id="A0A1Y2G8D8"/>
<reference evidence="4 5" key="1">
    <citation type="submission" date="2016-07" db="EMBL/GenBank/DDBJ databases">
        <title>Pervasive Adenine N6-methylation of Active Genes in Fungi.</title>
        <authorList>
            <consortium name="DOE Joint Genome Institute"/>
            <person name="Mondo S.J."/>
            <person name="Dannebaum R.O."/>
            <person name="Kuo R.C."/>
            <person name="Labutti K."/>
            <person name="Haridas S."/>
            <person name="Kuo A."/>
            <person name="Salamov A."/>
            <person name="Ahrendt S.R."/>
            <person name="Lipzen A."/>
            <person name="Sullivan W."/>
            <person name="Andreopoulos W.B."/>
            <person name="Clum A."/>
            <person name="Lindquist E."/>
            <person name="Daum C."/>
            <person name="Ramamoorthy G.K."/>
            <person name="Gryganskyi A."/>
            <person name="Culley D."/>
            <person name="Magnuson J.K."/>
            <person name="James T.Y."/>
            <person name="O'Malley M.A."/>
            <person name="Stajich J.E."/>
            <person name="Spatafora J.W."/>
            <person name="Visel A."/>
            <person name="Grigoriev I.V."/>
        </authorList>
    </citation>
    <scope>NUCLEOTIDE SEQUENCE [LARGE SCALE GENOMIC DNA]</scope>
    <source>
        <strain evidence="4 5">NRRL 3116</strain>
    </source>
</reference>
<proteinExistence type="predicted"/>
<comment type="caution">
    <text evidence="4">The sequence shown here is derived from an EMBL/GenBank/DDBJ whole genome shotgun (WGS) entry which is preliminary data.</text>
</comment>
<dbReference type="STRING" id="64571.A0A1Y2G8D8"/>
<dbReference type="FunCoup" id="A0A1Y2G8D8">
    <property type="interactions" value="689"/>
</dbReference>
<dbReference type="Proteomes" id="UP000193648">
    <property type="component" value="Unassembled WGS sequence"/>
</dbReference>
<dbReference type="RefSeq" id="XP_021876329.1">
    <property type="nucleotide sequence ID" value="XM_022022278.1"/>
</dbReference>
<name>A0A1Y2G8D8_9FUNG</name>
<dbReference type="OrthoDB" id="331341at2759"/>
<feature type="domain" description="GYF" evidence="3">
    <location>
        <begin position="375"/>
        <end position="435"/>
    </location>
</feature>
<dbReference type="GO" id="GO:0005682">
    <property type="term" value="C:U5 snRNP"/>
    <property type="evidence" value="ECO:0007669"/>
    <property type="project" value="InterPro"/>
</dbReference>
<dbReference type="InterPro" id="IPR035445">
    <property type="entry name" value="GYF-like_dom_sf"/>
</dbReference>
<dbReference type="GeneID" id="33564122"/>
<evidence type="ECO:0000256" key="1">
    <source>
        <dbReference type="SAM" id="Coils"/>
    </source>
</evidence>
<dbReference type="Pfam" id="PF02213">
    <property type="entry name" value="GYF"/>
    <property type="match status" value="1"/>
</dbReference>
<protein>
    <recommendedName>
        <fullName evidence="3">GYF domain-containing protein</fullName>
    </recommendedName>
</protein>